<dbReference type="InterPro" id="IPR032314">
    <property type="entry name" value="DUF4845"/>
</dbReference>
<dbReference type="AlphaFoldDB" id="A0A7G5EFF8"/>
<evidence type="ECO:0000313" key="1">
    <source>
        <dbReference type="EMBL" id="QMV72733.1"/>
    </source>
</evidence>
<protein>
    <submittedName>
        <fullName evidence="1">DUF4845 domain-containing protein</fullName>
    </submittedName>
</protein>
<proteinExistence type="predicted"/>
<keyword evidence="2" id="KW-1185">Reference proteome</keyword>
<reference evidence="1 2" key="1">
    <citation type="journal article" date="2020" name="G3 (Bethesda)">
        <title>CeMbio - The Caenorhabditis elegans Microbiome Resource.</title>
        <authorList>
            <person name="Dirksen P."/>
            <person name="Assie A."/>
            <person name="Zimmermann J."/>
            <person name="Zhang F."/>
            <person name="Tietje A.M."/>
            <person name="Marsh S.A."/>
            <person name="Felix M.A."/>
            <person name="Shapira M."/>
            <person name="Kaleta C."/>
            <person name="Schulenburg H."/>
            <person name="Samuel B."/>
        </authorList>
    </citation>
    <scope>NUCLEOTIDE SEQUENCE [LARGE SCALE GENOMIC DNA]</scope>
    <source>
        <strain evidence="1 2">BIGb0172</strain>
    </source>
</reference>
<accession>A0A7G5EFF8</accession>
<dbReference type="RefSeq" id="WP_182327145.1">
    <property type="nucleotide sequence ID" value="NZ_CP058554.1"/>
</dbReference>
<dbReference type="KEGG" id="cpis:HS961_07695"/>
<dbReference type="EMBL" id="CP058554">
    <property type="protein sequence ID" value="QMV72733.1"/>
    <property type="molecule type" value="Genomic_DNA"/>
</dbReference>
<evidence type="ECO:0000313" key="2">
    <source>
        <dbReference type="Proteomes" id="UP000515240"/>
    </source>
</evidence>
<organism evidence="1 2">
    <name type="scientific">Comamonas piscis</name>
    <dbReference type="NCBI Taxonomy" id="1562974"/>
    <lineage>
        <taxon>Bacteria</taxon>
        <taxon>Pseudomonadati</taxon>
        <taxon>Pseudomonadota</taxon>
        <taxon>Betaproteobacteria</taxon>
        <taxon>Burkholderiales</taxon>
        <taxon>Comamonadaceae</taxon>
        <taxon>Comamonas</taxon>
    </lineage>
</organism>
<gene>
    <name evidence="1" type="ORF">HS961_07695</name>
</gene>
<name>A0A7G5EFF8_9BURK</name>
<sequence length="122" mass="13634">MQAMKQAPRHRQRGMSFIGVVLWGFIIVVLAIVGSKAVPIVIENMNIKKAAVKAARQGSTVQEVRTIYERSQAIDDMTSVNAKDLEVTKDTDGKIVVSYSYERDIPLYGPAFLVFRFNDSVK</sequence>
<dbReference type="Proteomes" id="UP000515240">
    <property type="component" value="Chromosome"/>
</dbReference>
<dbReference type="Pfam" id="PF16137">
    <property type="entry name" value="DUF4845"/>
    <property type="match status" value="1"/>
</dbReference>